<dbReference type="OrthoDB" id="10343683at2759"/>
<protein>
    <submittedName>
        <fullName evidence="2">Uncharacterized protein</fullName>
    </submittedName>
</protein>
<evidence type="ECO:0000313" key="3">
    <source>
        <dbReference type="Proteomes" id="UP000245383"/>
    </source>
</evidence>
<organism evidence="2 3">
    <name type="scientific">Smittium simulii</name>
    <dbReference type="NCBI Taxonomy" id="133385"/>
    <lineage>
        <taxon>Eukaryota</taxon>
        <taxon>Fungi</taxon>
        <taxon>Fungi incertae sedis</taxon>
        <taxon>Zoopagomycota</taxon>
        <taxon>Kickxellomycotina</taxon>
        <taxon>Harpellomycetes</taxon>
        <taxon>Harpellales</taxon>
        <taxon>Legeriomycetaceae</taxon>
        <taxon>Smittium</taxon>
    </lineage>
</organism>
<feature type="signal peptide" evidence="1">
    <location>
        <begin position="1"/>
        <end position="16"/>
    </location>
</feature>
<gene>
    <name evidence="2" type="ORF">BB561_007011</name>
</gene>
<dbReference type="Proteomes" id="UP000245383">
    <property type="component" value="Unassembled WGS sequence"/>
</dbReference>
<dbReference type="AlphaFoldDB" id="A0A2T9XXV7"/>
<accession>A0A2T9XXV7</accession>
<keyword evidence="3" id="KW-1185">Reference proteome</keyword>
<feature type="non-terminal residue" evidence="2">
    <location>
        <position position="88"/>
    </location>
</feature>
<evidence type="ECO:0000313" key="2">
    <source>
        <dbReference type="EMBL" id="PVU84936.1"/>
    </source>
</evidence>
<reference evidence="2 3" key="1">
    <citation type="journal article" date="2018" name="MBio">
        <title>Comparative Genomics Reveals the Core Gene Toolbox for the Fungus-Insect Symbiosis.</title>
        <authorList>
            <person name="Wang Y."/>
            <person name="Stata M."/>
            <person name="Wang W."/>
            <person name="Stajich J.E."/>
            <person name="White M.M."/>
            <person name="Moncalvo J.M."/>
        </authorList>
    </citation>
    <scope>NUCLEOTIDE SEQUENCE [LARGE SCALE GENOMIC DNA]</scope>
    <source>
        <strain evidence="2 3">SWE-8-4</strain>
    </source>
</reference>
<sequence>MNKLFILASLVSAVFGQEIEQSIAPTALAAPAAILKPTVTRTTILGATIAGDLFDQNACDTMFSTGTPEVAAKVAPIARALGIGVFGG</sequence>
<keyword evidence="1" id="KW-0732">Signal</keyword>
<evidence type="ECO:0000256" key="1">
    <source>
        <dbReference type="SAM" id="SignalP"/>
    </source>
</evidence>
<proteinExistence type="predicted"/>
<dbReference type="EMBL" id="MBFR01000979">
    <property type="protein sequence ID" value="PVU84936.1"/>
    <property type="molecule type" value="Genomic_DNA"/>
</dbReference>
<name>A0A2T9XXV7_9FUNG</name>
<feature type="chain" id="PRO_5015631644" evidence="1">
    <location>
        <begin position="17"/>
        <end position="88"/>
    </location>
</feature>
<comment type="caution">
    <text evidence="2">The sequence shown here is derived from an EMBL/GenBank/DDBJ whole genome shotgun (WGS) entry which is preliminary data.</text>
</comment>